<dbReference type="EMBL" id="HE616743">
    <property type="protein sequence ID" value="CCE90831.1"/>
    <property type="molecule type" value="Genomic_DNA"/>
</dbReference>
<dbReference type="GeneID" id="11505226"/>
<dbReference type="eggNOG" id="ENOG502QTTV">
    <property type="taxonomic scope" value="Eukaryota"/>
</dbReference>
<evidence type="ECO:0000313" key="4">
    <source>
        <dbReference type="Proteomes" id="UP000005627"/>
    </source>
</evidence>
<evidence type="ECO:0000259" key="2">
    <source>
        <dbReference type="PROSITE" id="PS50812"/>
    </source>
</evidence>
<feature type="compositionally biased region" description="Acidic residues" evidence="1">
    <location>
        <begin position="85"/>
        <end position="98"/>
    </location>
</feature>
<dbReference type="Gene3D" id="2.30.30.140">
    <property type="match status" value="1"/>
</dbReference>
<dbReference type="InParanoid" id="G8ZQD7"/>
<feature type="region of interest" description="Disordered" evidence="1">
    <location>
        <begin position="193"/>
        <end position="262"/>
    </location>
</feature>
<dbReference type="InterPro" id="IPR000313">
    <property type="entry name" value="PWWP_dom"/>
</dbReference>
<dbReference type="HOGENOM" id="CLU_031574_0_0_1"/>
<dbReference type="KEGG" id="tdl:TDEL_0B07020"/>
<reference evidence="3 4" key="1">
    <citation type="journal article" date="2011" name="Proc. Natl. Acad. Sci. U.S.A.">
        <title>Evolutionary erosion of yeast sex chromosomes by mating-type switching accidents.</title>
        <authorList>
            <person name="Gordon J.L."/>
            <person name="Armisen D."/>
            <person name="Proux-Wera E."/>
            <person name="Oheigeartaigh S.S."/>
            <person name="Byrne K.P."/>
            <person name="Wolfe K.H."/>
        </authorList>
    </citation>
    <scope>NUCLEOTIDE SEQUENCE [LARGE SCALE GENOMIC DNA]</scope>
    <source>
        <strain evidence="4">ATCC 10662 / CBS 1146 / NBRC 0425 / NCYC 2629 / NRRL Y-866</strain>
    </source>
</reference>
<accession>G8ZQD7</accession>
<sequence length="472" mass="55280">MYRYSIFHHYDQGSQRFEDQTNFKIRGRVQKSFKMGPIYQPTDVVLAKVKGYPAWPAMVVPNELIPENVLRTKHQQMSKRKTAADDDPANGEEDDLDDDDPSKFIVYSDILKFKKFSTSRPQYCVKFFCDDSYIWVKSADLKPLTLEQCNAWLAKPSSRNKKLIPAFEMASKGSDGIDVWEFIEYGSAGKPGEEEYVESLDDEEEEDVSIDENSGEEYEEGRRKSTRQKHKREKQESRNKRATRSRRQANESDDEPLESEDEVIVPKAKRAKVKVKSKGKPSIPKYKYEDDEDWTLVGMGPQDLSIQKFASPYAKTLTQKRQFDDHVETKLELADRLHGINKLLLDILIPNERKGQNSRDGYEVLLYELSEALSTRGFHDKFLTIFQSNNELLSYFRLLFNMKGEDLRKWDLWDELQQDFESIYRYKFIPDQEEWSRERQLIEEVDELIEENGKEAIRTSDIKQEQEVDTAN</sequence>
<dbReference type="Proteomes" id="UP000005627">
    <property type="component" value="Chromosome 2"/>
</dbReference>
<evidence type="ECO:0000313" key="3">
    <source>
        <dbReference type="EMBL" id="CCE90831.1"/>
    </source>
</evidence>
<dbReference type="GO" id="GO:0003677">
    <property type="term" value="F:DNA binding"/>
    <property type="evidence" value="ECO:0007669"/>
    <property type="project" value="EnsemblFungi"/>
</dbReference>
<dbReference type="InterPro" id="IPR035503">
    <property type="entry name" value="IOC4-like_PWWP"/>
</dbReference>
<feature type="region of interest" description="Disordered" evidence="1">
    <location>
        <begin position="74"/>
        <end position="98"/>
    </location>
</feature>
<dbReference type="OrthoDB" id="62853at2759"/>
<keyword evidence="4" id="KW-1185">Reference proteome</keyword>
<proteinExistence type="predicted"/>
<dbReference type="RefSeq" id="XP_003680042.1">
    <property type="nucleotide sequence ID" value="XM_003679994.1"/>
</dbReference>
<feature type="compositionally biased region" description="Acidic residues" evidence="1">
    <location>
        <begin position="194"/>
        <end position="219"/>
    </location>
</feature>
<protein>
    <recommendedName>
        <fullName evidence="2">PWWP domain-containing protein</fullName>
    </recommendedName>
</protein>
<evidence type="ECO:0000256" key="1">
    <source>
        <dbReference type="SAM" id="MobiDB-lite"/>
    </source>
</evidence>
<dbReference type="AlphaFoldDB" id="G8ZQD7"/>
<dbReference type="SUPFAM" id="SSF63748">
    <property type="entry name" value="Tudor/PWWP/MBT"/>
    <property type="match status" value="1"/>
</dbReference>
<dbReference type="PROSITE" id="PS50812">
    <property type="entry name" value="PWWP"/>
    <property type="match status" value="1"/>
</dbReference>
<feature type="compositionally biased region" description="Acidic residues" evidence="1">
    <location>
        <begin position="251"/>
        <end position="262"/>
    </location>
</feature>
<dbReference type="GO" id="GO:0006338">
    <property type="term" value="P:chromatin remodeling"/>
    <property type="evidence" value="ECO:0007669"/>
    <property type="project" value="EnsemblFungi"/>
</dbReference>
<dbReference type="FunCoup" id="G8ZQD7">
    <property type="interactions" value="158"/>
</dbReference>
<dbReference type="GO" id="GO:0036437">
    <property type="term" value="C:Isw1b complex"/>
    <property type="evidence" value="ECO:0007669"/>
    <property type="project" value="EnsemblFungi"/>
</dbReference>
<dbReference type="Pfam" id="PF00855">
    <property type="entry name" value="PWWP"/>
    <property type="match status" value="1"/>
</dbReference>
<dbReference type="GO" id="GO:0016887">
    <property type="term" value="F:ATP hydrolysis activity"/>
    <property type="evidence" value="ECO:0007669"/>
    <property type="project" value="EnsemblFungi"/>
</dbReference>
<dbReference type="CDD" id="cd05840">
    <property type="entry name" value="PWWP_ScIOC4-like"/>
    <property type="match status" value="1"/>
</dbReference>
<dbReference type="STRING" id="1076872.G8ZQD7"/>
<gene>
    <name evidence="3" type="primary">TDEL0B07020</name>
    <name evidence="3" type="ORF">TDEL_0B07020</name>
</gene>
<dbReference type="SMART" id="SM00293">
    <property type="entry name" value="PWWP"/>
    <property type="match status" value="1"/>
</dbReference>
<organism evidence="3 4">
    <name type="scientific">Torulaspora delbrueckii</name>
    <name type="common">Yeast</name>
    <name type="synonym">Candida colliculosa</name>
    <dbReference type="NCBI Taxonomy" id="4950"/>
    <lineage>
        <taxon>Eukaryota</taxon>
        <taxon>Fungi</taxon>
        <taxon>Dikarya</taxon>
        <taxon>Ascomycota</taxon>
        <taxon>Saccharomycotina</taxon>
        <taxon>Saccharomycetes</taxon>
        <taxon>Saccharomycetales</taxon>
        <taxon>Saccharomycetaceae</taxon>
        <taxon>Torulaspora</taxon>
    </lineage>
</organism>
<feature type="domain" description="PWWP" evidence="2">
    <location>
        <begin position="41"/>
        <end position="147"/>
    </location>
</feature>
<name>G8ZQD7_TORDE</name>
<dbReference type="GO" id="GO:0007062">
    <property type="term" value="P:sister chromatid cohesion"/>
    <property type="evidence" value="ECO:0007669"/>
    <property type="project" value="EnsemblFungi"/>
</dbReference>